<protein>
    <submittedName>
        <fullName evidence="2">Uncharacterized protein</fullName>
    </submittedName>
</protein>
<accession>A0A316UQD7</accession>
<feature type="compositionally biased region" description="Acidic residues" evidence="1">
    <location>
        <begin position="193"/>
        <end position="206"/>
    </location>
</feature>
<proteinExistence type="predicted"/>
<dbReference type="EMBL" id="KZ819669">
    <property type="protein sequence ID" value="PWN27008.1"/>
    <property type="molecule type" value="Genomic_DNA"/>
</dbReference>
<feature type="compositionally biased region" description="Polar residues" evidence="1">
    <location>
        <begin position="24"/>
        <end position="35"/>
    </location>
</feature>
<feature type="compositionally biased region" description="Polar residues" evidence="1">
    <location>
        <begin position="61"/>
        <end position="85"/>
    </location>
</feature>
<dbReference type="RefSeq" id="XP_025361620.1">
    <property type="nucleotide sequence ID" value="XM_025506310.1"/>
</dbReference>
<dbReference type="Proteomes" id="UP000245884">
    <property type="component" value="Unassembled WGS sequence"/>
</dbReference>
<feature type="compositionally biased region" description="Polar residues" evidence="1">
    <location>
        <begin position="124"/>
        <end position="172"/>
    </location>
</feature>
<organism evidence="2 3">
    <name type="scientific">Jaminaea rosea</name>
    <dbReference type="NCBI Taxonomy" id="1569628"/>
    <lineage>
        <taxon>Eukaryota</taxon>
        <taxon>Fungi</taxon>
        <taxon>Dikarya</taxon>
        <taxon>Basidiomycota</taxon>
        <taxon>Ustilaginomycotina</taxon>
        <taxon>Exobasidiomycetes</taxon>
        <taxon>Microstromatales</taxon>
        <taxon>Microstromatales incertae sedis</taxon>
        <taxon>Jaminaea</taxon>
    </lineage>
</organism>
<reference evidence="2 3" key="1">
    <citation type="journal article" date="2018" name="Mol. Biol. Evol.">
        <title>Broad Genomic Sampling Reveals a Smut Pathogenic Ancestry of the Fungal Clade Ustilaginomycotina.</title>
        <authorList>
            <person name="Kijpornyongpan T."/>
            <person name="Mondo S.J."/>
            <person name="Barry K."/>
            <person name="Sandor L."/>
            <person name="Lee J."/>
            <person name="Lipzen A."/>
            <person name="Pangilinan J."/>
            <person name="LaButti K."/>
            <person name="Hainaut M."/>
            <person name="Henrissat B."/>
            <person name="Grigoriev I.V."/>
            <person name="Spatafora J.W."/>
            <person name="Aime M.C."/>
        </authorList>
    </citation>
    <scope>NUCLEOTIDE SEQUENCE [LARGE SCALE GENOMIC DNA]</scope>
    <source>
        <strain evidence="2 3">MCA 5214</strain>
    </source>
</reference>
<feature type="compositionally biased region" description="Low complexity" evidence="1">
    <location>
        <begin position="86"/>
        <end position="98"/>
    </location>
</feature>
<evidence type="ECO:0000313" key="3">
    <source>
        <dbReference type="Proteomes" id="UP000245884"/>
    </source>
</evidence>
<dbReference type="GeneID" id="37028133"/>
<name>A0A316UQD7_9BASI</name>
<feature type="compositionally biased region" description="Basic and acidic residues" evidence="1">
    <location>
        <begin position="41"/>
        <end position="53"/>
    </location>
</feature>
<feature type="compositionally biased region" description="Gly residues" evidence="1">
    <location>
        <begin position="175"/>
        <end position="187"/>
    </location>
</feature>
<feature type="compositionally biased region" description="Basic and acidic residues" evidence="1">
    <location>
        <begin position="215"/>
        <end position="225"/>
    </location>
</feature>
<dbReference type="AlphaFoldDB" id="A0A316UQD7"/>
<sequence length="310" mass="33516">MAPDRCQRSKSQPARRIGHGDLTRAQSVAPTSSRTAARWLVEVKPEPREERLPSKGPPATPTSSSTALVLWQGPTNVTTPSAEQGSRSCRTPTPSPRRAQLFPWMGRQPTPSPTFSKRYHRGMPNNQSWTRHQISATPTPGQHSQHRAPSSTPDARQQRAPSSSSTRLTTPGASFLGGDGGDGGGSSSGTAIEVDEEVEDDSDSGDDSPTPTAHRSRDTRAEARSSRTAPPGVQLVISASVRLAWDCTSTNRIRDTYAIPINVRVSLPQNADLSHARDNVESLVRHGAIERELSLKLRTLVGRAFDNART</sequence>
<keyword evidence="3" id="KW-1185">Reference proteome</keyword>
<evidence type="ECO:0000313" key="2">
    <source>
        <dbReference type="EMBL" id="PWN27008.1"/>
    </source>
</evidence>
<gene>
    <name evidence="2" type="ORF">BDZ90DRAFT_232585</name>
</gene>
<evidence type="ECO:0000256" key="1">
    <source>
        <dbReference type="SAM" id="MobiDB-lite"/>
    </source>
</evidence>
<feature type="region of interest" description="Disordered" evidence="1">
    <location>
        <begin position="1"/>
        <end position="231"/>
    </location>
</feature>